<comment type="caution">
    <text evidence="2">The sequence shown here is derived from an EMBL/GenBank/DDBJ whole genome shotgun (WGS) entry which is preliminary data.</text>
</comment>
<keyword evidence="3" id="KW-1185">Reference proteome</keyword>
<accession>A0A4R0R2D8</accession>
<dbReference type="EMBL" id="RWJN01000664">
    <property type="protein sequence ID" value="TCD60076.1"/>
    <property type="molecule type" value="Genomic_DNA"/>
</dbReference>
<dbReference type="Proteomes" id="UP000292702">
    <property type="component" value="Unassembled WGS sequence"/>
</dbReference>
<evidence type="ECO:0000313" key="2">
    <source>
        <dbReference type="EMBL" id="TCD60076.1"/>
    </source>
</evidence>
<feature type="region of interest" description="Disordered" evidence="1">
    <location>
        <begin position="46"/>
        <end position="73"/>
    </location>
</feature>
<dbReference type="AlphaFoldDB" id="A0A4R0R2D8"/>
<proteinExistence type="predicted"/>
<name>A0A4R0R2D8_9APHY</name>
<protein>
    <submittedName>
        <fullName evidence="2">Uncharacterized protein</fullName>
    </submittedName>
</protein>
<gene>
    <name evidence="2" type="ORF">EIP91_010782</name>
</gene>
<feature type="compositionally biased region" description="Basic and acidic residues" evidence="1">
    <location>
        <begin position="51"/>
        <end position="73"/>
    </location>
</feature>
<sequence>MTLTVVAGDVFYCAAASKSAEITRADGSQRRADTLSTRAYIQGRRPVSLEGDGREGGRETADDGGEEGKRAEKFEIKETTARVDGWHASGCVYEVQVRPPTYSLPILCFFPSSVSSLIRHTIPCAWDPGQRLRSCVGVGLAVRSQIDPQVPADPAIRKI</sequence>
<reference evidence="2 3" key="1">
    <citation type="submission" date="2018-11" db="EMBL/GenBank/DDBJ databases">
        <title>Genome assembly of Steccherinum ochraceum LE-BIN_3174, the white-rot fungus of the Steccherinaceae family (The Residual Polyporoid clade, Polyporales, Basidiomycota).</title>
        <authorList>
            <person name="Fedorova T.V."/>
            <person name="Glazunova O.A."/>
            <person name="Landesman E.O."/>
            <person name="Moiseenko K.V."/>
            <person name="Psurtseva N.V."/>
            <person name="Savinova O.S."/>
            <person name="Shakhova N.V."/>
            <person name="Tyazhelova T.V."/>
            <person name="Vasina D.V."/>
        </authorList>
    </citation>
    <scope>NUCLEOTIDE SEQUENCE [LARGE SCALE GENOMIC DNA]</scope>
    <source>
        <strain evidence="2 3">LE-BIN_3174</strain>
    </source>
</reference>
<organism evidence="2 3">
    <name type="scientific">Steccherinum ochraceum</name>
    <dbReference type="NCBI Taxonomy" id="92696"/>
    <lineage>
        <taxon>Eukaryota</taxon>
        <taxon>Fungi</taxon>
        <taxon>Dikarya</taxon>
        <taxon>Basidiomycota</taxon>
        <taxon>Agaricomycotina</taxon>
        <taxon>Agaricomycetes</taxon>
        <taxon>Polyporales</taxon>
        <taxon>Steccherinaceae</taxon>
        <taxon>Steccherinum</taxon>
    </lineage>
</organism>
<evidence type="ECO:0000256" key="1">
    <source>
        <dbReference type="SAM" id="MobiDB-lite"/>
    </source>
</evidence>
<evidence type="ECO:0000313" key="3">
    <source>
        <dbReference type="Proteomes" id="UP000292702"/>
    </source>
</evidence>